<reference evidence="2" key="3">
    <citation type="submission" date="2019-06" db="EMBL/GenBank/DDBJ databases">
        <authorList>
            <person name="Poynton C."/>
            <person name="Hasenbein S."/>
            <person name="Benoit J.B."/>
            <person name="Sepulveda M.S."/>
            <person name="Poelchau M.F."/>
            <person name="Murali S.C."/>
            <person name="Chen S."/>
            <person name="Glastad K.M."/>
            <person name="Werren J.H."/>
            <person name="Vineis J.H."/>
            <person name="Bowen J.L."/>
            <person name="Friedrich M."/>
            <person name="Jones J."/>
            <person name="Robertson H.M."/>
            <person name="Feyereisen R."/>
            <person name="Mechler-Hickson A."/>
            <person name="Mathers N."/>
            <person name="Lee C.E."/>
            <person name="Colbourne J.K."/>
            <person name="Biales A."/>
            <person name="Johnston J.S."/>
            <person name="Wellborn G.A."/>
            <person name="Rosendale A.J."/>
            <person name="Cridge A.G."/>
            <person name="Munoz-Torres M.C."/>
            <person name="Bain P.A."/>
            <person name="Manny A.R."/>
            <person name="Major K.M."/>
            <person name="Lambert F.N."/>
            <person name="Vulpe C.D."/>
            <person name="Tuck P."/>
            <person name="Blalock B.J."/>
            <person name="Lin Y.-Y."/>
            <person name="Smith M.E."/>
            <person name="Ochoa-Acuna H."/>
            <person name="Chen M.-J.M."/>
            <person name="Childers C.P."/>
            <person name="Qu J."/>
            <person name="Dugan S."/>
            <person name="Lee S.L."/>
            <person name="Chao H."/>
            <person name="Dinh H."/>
            <person name="Han Y."/>
            <person name="Doddapaneni H."/>
            <person name="Worley K.C."/>
            <person name="Muzny D.M."/>
            <person name="Gibbs R.A."/>
            <person name="Richards S."/>
        </authorList>
    </citation>
    <scope>NUCLEOTIDE SEQUENCE</scope>
    <source>
        <strain evidence="2">HAZT.00-mixed</strain>
        <tissue evidence="2">Whole organism</tissue>
    </source>
</reference>
<proteinExistence type="predicted"/>
<dbReference type="EMBL" id="JQDR03014329">
    <property type="protein sequence ID" value="KAA0188279.1"/>
    <property type="molecule type" value="Genomic_DNA"/>
</dbReference>
<accession>A0A6A0GVT0</accession>
<dbReference type="AlphaFoldDB" id="A0A6A0GVT0"/>
<evidence type="ECO:0000313" key="2">
    <source>
        <dbReference type="EMBL" id="KAA0188279.1"/>
    </source>
</evidence>
<dbReference type="PANTHER" id="PTHR47907">
    <property type="entry name" value="PROTEIN KINASE DOMAIN-CONTAINING PROTEIN"/>
    <property type="match status" value="1"/>
</dbReference>
<reference evidence="2" key="1">
    <citation type="submission" date="2014-08" db="EMBL/GenBank/DDBJ databases">
        <authorList>
            <person name="Murali S."/>
            <person name="Richards S."/>
            <person name="Bandaranaike D."/>
            <person name="Bellair M."/>
            <person name="Blankenburg K."/>
            <person name="Chao H."/>
            <person name="Dinh H."/>
            <person name="Doddapaneni H."/>
            <person name="Dugan-Rocha S."/>
            <person name="Elkadiri S."/>
            <person name="Gnanaolivu R."/>
            <person name="Hughes D."/>
            <person name="Lee S."/>
            <person name="Li M."/>
            <person name="Ming W."/>
            <person name="Munidasa M."/>
            <person name="Muniz J."/>
            <person name="Nguyen L."/>
            <person name="Osuji N."/>
            <person name="Pu L.-L."/>
            <person name="Puazo M."/>
            <person name="Skinner E."/>
            <person name="Qu C."/>
            <person name="Quiroz J."/>
            <person name="Raj R."/>
            <person name="Weissenberger G."/>
            <person name="Xin Y."/>
            <person name="Zou X."/>
            <person name="Han Y."/>
            <person name="Worley K."/>
            <person name="Muzny D."/>
            <person name="Gibbs R."/>
        </authorList>
    </citation>
    <scope>NUCLEOTIDE SEQUENCE</scope>
    <source>
        <strain evidence="2">HAZT.00-mixed</strain>
        <tissue evidence="2">Whole organism</tissue>
    </source>
</reference>
<name>A0A6A0GVT0_HYAAZ</name>
<feature type="region of interest" description="Disordered" evidence="1">
    <location>
        <begin position="72"/>
        <end position="94"/>
    </location>
</feature>
<dbReference type="InterPro" id="IPR011009">
    <property type="entry name" value="Kinase-like_dom_sf"/>
</dbReference>
<dbReference type="PANTHER" id="PTHR47907:SF5">
    <property type="entry name" value="AP2 ASSOCIATED KINASE 1"/>
    <property type="match status" value="1"/>
</dbReference>
<evidence type="ECO:0008006" key="3">
    <source>
        <dbReference type="Google" id="ProtNLM"/>
    </source>
</evidence>
<gene>
    <name evidence="2" type="ORF">HAZT_HAZT009851</name>
</gene>
<protein>
    <recommendedName>
        <fullName evidence="3">Protein kinase domain-containing protein</fullName>
    </recommendedName>
</protein>
<sequence>MSGGFALVFLAKASGGVRYALKRLCVNNEHDLQVARNEINILRSVCGVRSILLPTNLPHSPRGVCAGCAVSSSPLTSPTPPEERVRGAQYPPPH</sequence>
<dbReference type="InterPro" id="IPR051744">
    <property type="entry name" value="AP2_assoc_SerThr_kinase"/>
</dbReference>
<organism evidence="2">
    <name type="scientific">Hyalella azteca</name>
    <name type="common">Amphipod</name>
    <dbReference type="NCBI Taxonomy" id="294128"/>
    <lineage>
        <taxon>Eukaryota</taxon>
        <taxon>Metazoa</taxon>
        <taxon>Ecdysozoa</taxon>
        <taxon>Arthropoda</taxon>
        <taxon>Crustacea</taxon>
        <taxon>Multicrustacea</taxon>
        <taxon>Malacostraca</taxon>
        <taxon>Eumalacostraca</taxon>
        <taxon>Peracarida</taxon>
        <taxon>Amphipoda</taxon>
        <taxon>Senticaudata</taxon>
        <taxon>Talitrida</taxon>
        <taxon>Talitroidea</taxon>
        <taxon>Hyalellidae</taxon>
        <taxon>Hyalella</taxon>
    </lineage>
</organism>
<evidence type="ECO:0000256" key="1">
    <source>
        <dbReference type="SAM" id="MobiDB-lite"/>
    </source>
</evidence>
<dbReference type="SUPFAM" id="SSF56112">
    <property type="entry name" value="Protein kinase-like (PK-like)"/>
    <property type="match status" value="1"/>
</dbReference>
<dbReference type="Gene3D" id="3.30.200.20">
    <property type="entry name" value="Phosphorylase Kinase, domain 1"/>
    <property type="match status" value="1"/>
</dbReference>
<dbReference type="Proteomes" id="UP000711488">
    <property type="component" value="Unassembled WGS sequence"/>
</dbReference>
<reference evidence="2" key="2">
    <citation type="journal article" date="2018" name="Environ. Sci. Technol.">
        <title>The Toxicogenome of Hyalella azteca: A Model for Sediment Ecotoxicology and Evolutionary Toxicology.</title>
        <authorList>
            <person name="Poynton H.C."/>
            <person name="Hasenbein S."/>
            <person name="Benoit J.B."/>
            <person name="Sepulveda M.S."/>
            <person name="Poelchau M.F."/>
            <person name="Hughes D.S.T."/>
            <person name="Murali S.C."/>
            <person name="Chen S."/>
            <person name="Glastad K.M."/>
            <person name="Goodisman M.A.D."/>
            <person name="Werren J.H."/>
            <person name="Vineis J.H."/>
            <person name="Bowen J.L."/>
            <person name="Friedrich M."/>
            <person name="Jones J."/>
            <person name="Robertson H.M."/>
            <person name="Feyereisen R."/>
            <person name="Mechler-Hickson A."/>
            <person name="Mathers N."/>
            <person name="Lee C.E."/>
            <person name="Colbourne J.K."/>
            <person name="Biales A."/>
            <person name="Johnston J.S."/>
            <person name="Wellborn G.A."/>
            <person name="Rosendale A.J."/>
            <person name="Cridge A.G."/>
            <person name="Munoz-Torres M.C."/>
            <person name="Bain P.A."/>
            <person name="Manny A.R."/>
            <person name="Major K.M."/>
            <person name="Lambert F.N."/>
            <person name="Vulpe C.D."/>
            <person name="Tuck P."/>
            <person name="Blalock B.J."/>
            <person name="Lin Y.Y."/>
            <person name="Smith M.E."/>
            <person name="Ochoa-Acuna H."/>
            <person name="Chen M.M."/>
            <person name="Childers C.P."/>
            <person name="Qu J."/>
            <person name="Dugan S."/>
            <person name="Lee S.L."/>
            <person name="Chao H."/>
            <person name="Dinh H."/>
            <person name="Han Y."/>
            <person name="Doddapaneni H."/>
            <person name="Worley K.C."/>
            <person name="Muzny D.M."/>
            <person name="Gibbs R.A."/>
            <person name="Richards S."/>
        </authorList>
    </citation>
    <scope>NUCLEOTIDE SEQUENCE</scope>
    <source>
        <strain evidence="2">HAZT.00-mixed</strain>
        <tissue evidence="2">Whole organism</tissue>
    </source>
</reference>
<comment type="caution">
    <text evidence="2">The sequence shown here is derived from an EMBL/GenBank/DDBJ whole genome shotgun (WGS) entry which is preliminary data.</text>
</comment>